<dbReference type="InterPro" id="IPR038136">
    <property type="entry name" value="CofD-like_dom_sf"/>
</dbReference>
<accession>A0A2H3LAS3</accession>
<comment type="function">
    <text evidence="2">Required for morphogenesis under gluconeogenic growth conditions.</text>
</comment>
<evidence type="ECO:0000313" key="3">
    <source>
        <dbReference type="EMBL" id="PDV99488.1"/>
    </source>
</evidence>
<dbReference type="RefSeq" id="WP_097651808.1">
    <property type="nucleotide sequence ID" value="NZ_LYXE01000069.1"/>
</dbReference>
<dbReference type="Gene3D" id="3.40.50.10680">
    <property type="entry name" value="CofD-like domains"/>
    <property type="match status" value="1"/>
</dbReference>
<dbReference type="SUPFAM" id="SSF142338">
    <property type="entry name" value="CofD-like"/>
    <property type="match status" value="1"/>
</dbReference>
<dbReference type="OrthoDB" id="9783842at2"/>
<protein>
    <recommendedName>
        <fullName evidence="2">Putative gluconeogenesis factor</fullName>
    </recommendedName>
</protein>
<comment type="similarity">
    <text evidence="2">Belongs to the gluconeogenesis factor family.</text>
</comment>
<dbReference type="Proteomes" id="UP000220922">
    <property type="component" value="Unassembled WGS sequence"/>
</dbReference>
<reference evidence="3 4" key="1">
    <citation type="submission" date="2016-05" db="EMBL/GenBank/DDBJ databases">
        <authorList>
            <person name="Lavstsen T."/>
            <person name="Jespersen J.S."/>
        </authorList>
    </citation>
    <scope>NUCLEOTIDE SEQUENCE [LARGE SCALE GENOMIC DNA]</scope>
    <source>
        <strain evidence="3 4">B7-9</strain>
    </source>
</reference>
<dbReference type="GO" id="GO:0005737">
    <property type="term" value="C:cytoplasm"/>
    <property type="evidence" value="ECO:0007669"/>
    <property type="project" value="UniProtKB-SubCell"/>
</dbReference>
<comment type="subcellular location">
    <subcellularLocation>
        <location evidence="2">Cytoplasm</location>
    </subcellularLocation>
</comment>
<dbReference type="PANTHER" id="PTHR30135">
    <property type="entry name" value="UNCHARACTERIZED PROTEIN YVCK-RELATED"/>
    <property type="match status" value="1"/>
</dbReference>
<keyword evidence="4" id="KW-1185">Reference proteome</keyword>
<evidence type="ECO:0000256" key="2">
    <source>
        <dbReference type="HAMAP-Rule" id="MF_00973"/>
    </source>
</evidence>
<organism evidence="3 4">
    <name type="scientific">Candidatus Chloroploca asiatica</name>
    <dbReference type="NCBI Taxonomy" id="1506545"/>
    <lineage>
        <taxon>Bacteria</taxon>
        <taxon>Bacillati</taxon>
        <taxon>Chloroflexota</taxon>
        <taxon>Chloroflexia</taxon>
        <taxon>Chloroflexales</taxon>
        <taxon>Chloroflexineae</taxon>
        <taxon>Oscillochloridaceae</taxon>
        <taxon>Candidatus Chloroploca</taxon>
    </lineage>
</organism>
<dbReference type="PANTHER" id="PTHR30135:SF3">
    <property type="entry name" value="GLUCONEOGENESIS FACTOR-RELATED"/>
    <property type="match status" value="1"/>
</dbReference>
<dbReference type="NCBIfam" id="TIGR01826">
    <property type="entry name" value="CofD_related"/>
    <property type="match status" value="1"/>
</dbReference>
<dbReference type="GO" id="GO:0043743">
    <property type="term" value="F:LPPG:FO 2-phospho-L-lactate transferase activity"/>
    <property type="evidence" value="ECO:0007669"/>
    <property type="project" value="InterPro"/>
</dbReference>
<proteinExistence type="inferred from homology"/>
<dbReference type="InterPro" id="IPR002882">
    <property type="entry name" value="CofD"/>
</dbReference>
<dbReference type="EMBL" id="LYXE01000069">
    <property type="protein sequence ID" value="PDV99488.1"/>
    <property type="molecule type" value="Genomic_DNA"/>
</dbReference>
<dbReference type="InterPro" id="IPR010119">
    <property type="entry name" value="Gluconeogen_factor"/>
</dbReference>
<dbReference type="AlphaFoldDB" id="A0A2H3LAS3"/>
<evidence type="ECO:0000313" key="4">
    <source>
        <dbReference type="Proteomes" id="UP000220922"/>
    </source>
</evidence>
<dbReference type="HAMAP" id="MF_00973">
    <property type="entry name" value="Gluconeogen_factor"/>
    <property type="match status" value="1"/>
</dbReference>
<name>A0A2H3LAS3_9CHLR</name>
<dbReference type="GO" id="GO:0008360">
    <property type="term" value="P:regulation of cell shape"/>
    <property type="evidence" value="ECO:0007669"/>
    <property type="project" value="UniProtKB-UniRule"/>
</dbReference>
<keyword evidence="1 2" id="KW-0963">Cytoplasm</keyword>
<evidence type="ECO:0000256" key="1">
    <source>
        <dbReference type="ARBA" id="ARBA00022490"/>
    </source>
</evidence>
<comment type="caution">
    <text evidence="3">The sequence shown here is derived from an EMBL/GenBank/DDBJ whole genome shotgun (WGS) entry which is preliminary data.</text>
</comment>
<gene>
    <name evidence="3" type="ORF">A9Q02_11890</name>
</gene>
<dbReference type="Pfam" id="PF01933">
    <property type="entry name" value="CofD"/>
    <property type="match status" value="1"/>
</dbReference>
<sequence>MTNGIDEGAGFKLVAIGGGGGVSQVLQGMQPYHGNLTGVIAVTDTGRSTGVARELGGIPAPGDLRNTLAKLARDPDDLLARLMQYRFVAPTLPALDGMAFGNLLIAALAQMTGDFGQAITIISTMLACRATILPVATVDAHLCAELADGSLVETELAVRGLNKPPLARLFLKPASAPANPAVLAAISEADLIVLGPGSFFTSVLASLLFDGMIDALRTSKARIVFVCNTTTQPGQTDGMNVYAHIDHLVALLGPGTLTSALINRSEDLDPAILAAYAAEGVHLLEPDDQELARIAAHGVTPLVRNLTETPSGKRELWNKQDTIRHDPALIGMALWKLILDQRL</sequence>
<dbReference type="CDD" id="cd07187">
    <property type="entry name" value="YvcK_like"/>
    <property type="match status" value="1"/>
</dbReference>